<evidence type="ECO:0000256" key="2">
    <source>
        <dbReference type="PROSITE-ProRule" id="PRU00339"/>
    </source>
</evidence>
<name>A0A2P2DX41_9LEPT</name>
<dbReference type="SMART" id="SM00028">
    <property type="entry name" value="TPR"/>
    <property type="match status" value="2"/>
</dbReference>
<feature type="domain" description="PPM-type phosphatase" evidence="5">
    <location>
        <begin position="455"/>
        <end position="692"/>
    </location>
</feature>
<dbReference type="Pfam" id="PF07695">
    <property type="entry name" value="7TMR-DISM_7TM"/>
    <property type="match status" value="1"/>
</dbReference>
<evidence type="ECO:0000313" key="7">
    <source>
        <dbReference type="Proteomes" id="UP000245133"/>
    </source>
</evidence>
<reference evidence="6 7" key="1">
    <citation type="submission" date="2018-02" db="EMBL/GenBank/DDBJ databases">
        <title>Novel Leptospira species isolated from soil and water in Japan.</title>
        <authorList>
            <person name="Nakao R."/>
            <person name="Masuzawa T."/>
        </authorList>
    </citation>
    <scope>NUCLEOTIDE SEQUENCE [LARGE SCALE GENOMIC DNA]</scope>
    <source>
        <strain evidence="6 7">YH101</strain>
    </source>
</reference>
<feature type="transmembrane region" description="Helical" evidence="4">
    <location>
        <begin position="223"/>
        <end position="240"/>
    </location>
</feature>
<feature type="transmembrane region" description="Helical" evidence="4">
    <location>
        <begin position="345"/>
        <end position="367"/>
    </location>
</feature>
<keyword evidence="4" id="KW-0812">Transmembrane</keyword>
<dbReference type="PANTHER" id="PTHR43156">
    <property type="entry name" value="STAGE II SPORULATION PROTEIN E-RELATED"/>
    <property type="match status" value="1"/>
</dbReference>
<comment type="caution">
    <text evidence="6">The sequence shown here is derived from an EMBL/GenBank/DDBJ whole genome shotgun (WGS) entry which is preliminary data.</text>
</comment>
<evidence type="ECO:0000256" key="4">
    <source>
        <dbReference type="SAM" id="Phobius"/>
    </source>
</evidence>
<keyword evidence="3" id="KW-0175">Coiled coil</keyword>
<dbReference type="GO" id="GO:0016791">
    <property type="term" value="F:phosphatase activity"/>
    <property type="evidence" value="ECO:0007669"/>
    <property type="project" value="TreeGrafter"/>
</dbReference>
<dbReference type="InterPro" id="IPR001932">
    <property type="entry name" value="PPM-type_phosphatase-like_dom"/>
</dbReference>
<organism evidence="6 7">
    <name type="scientific">Leptospira ryugenii</name>
    <dbReference type="NCBI Taxonomy" id="1917863"/>
    <lineage>
        <taxon>Bacteria</taxon>
        <taxon>Pseudomonadati</taxon>
        <taxon>Spirochaetota</taxon>
        <taxon>Spirochaetia</taxon>
        <taxon>Leptospirales</taxon>
        <taxon>Leptospiraceae</taxon>
        <taxon>Leptospira</taxon>
    </lineage>
</organism>
<dbReference type="AlphaFoldDB" id="A0A2P2DX41"/>
<feature type="transmembrane region" description="Helical" evidence="4">
    <location>
        <begin position="285"/>
        <end position="304"/>
    </location>
</feature>
<keyword evidence="2" id="KW-0802">TPR repeat</keyword>
<evidence type="ECO:0000256" key="1">
    <source>
        <dbReference type="ARBA" id="ARBA00022801"/>
    </source>
</evidence>
<dbReference type="InterPro" id="IPR052016">
    <property type="entry name" value="Bact_Sigma-Reg"/>
</dbReference>
<dbReference type="InterPro" id="IPR008979">
    <property type="entry name" value="Galactose-bd-like_sf"/>
</dbReference>
<evidence type="ECO:0000259" key="5">
    <source>
        <dbReference type="SMART" id="SM00331"/>
    </source>
</evidence>
<sequence length="847" mass="98655">MIFCLPLILILISTEIFSDKLPISFQIQNVDQVVSLDSDPYKQSFWYVTEGDRSLEALTDISKLQWSEVLVPGNAIKSNPNLAGKKNILLLKKIKLPKEQSGNLALRLGVINDRDVVYWNGKKIAETGKWDSEEPQSYDKIRIYSLPSHLVRFGEENTLLIHVQPYFDYTIGIEQDTTAIGPSELIYKKFYTEEFTKLLFLVVYLSFGSYFLFLFIRRKRESENLFFALFAFNLVFYNVLRNQIKYEFDLPFLFMKRIEYMLLISLIPLMFHFIRNLFDFKYSRFFQILDCLEGLFLLGFVFSKNIEFYNWFTTKFIQPSWIFYTIGILYFLVKRISQKNKKATVILVGVLFVLAASIIDILSTRGYFVFPRLLGYVFLAFIICLSLILANSFVRLHEEVEDLNKNLEKKVNERTEELNHTLEKVSELMEIQDGDYFLTSLLINPLARNDNQSKLITTEFYSKQKKHFSFRGKESEIGGDICISDSIQIKGQRYTVFINGDAMGKSIQGAGGALVLGVVFHAVVTRTKLSENEIDSPEIWLRDLILELQRIYESFDGSMLTSIFLGLIEESSGFMYYVNAEHPWSILYRDEKASFIETELSLRKLGFPRNLDSFRIKTFPLLPGDILICGSDGRDDLAIETQIDQKGRTINEDETLILKFVETGKARLESIVKELETYGELTDDLTLIRVEYFGESEKQISHSPTLEDLDRIRSLYKSQHYTEAIVFIKELVKEYPNHTKLLQYLGKFYLKTKEWSEALQIWEEILKQNPSQEEILLLMSYAYSKLKKYDYACTSAERLYLRNPRHFRNFMNLIALAKKTNQSQKVKQLLRTGVKLFPENPELQALL</sequence>
<gene>
    <name evidence="6" type="ORF">LPTSP4_07180</name>
</gene>
<dbReference type="PANTHER" id="PTHR43156:SF2">
    <property type="entry name" value="STAGE II SPORULATION PROTEIN E"/>
    <property type="match status" value="1"/>
</dbReference>
<protein>
    <submittedName>
        <fullName evidence="6">Stage II sporulation protein E</fullName>
    </submittedName>
</protein>
<dbReference type="Pfam" id="PF14559">
    <property type="entry name" value="TPR_19"/>
    <property type="match status" value="1"/>
</dbReference>
<dbReference type="SMART" id="SM00331">
    <property type="entry name" value="PP2C_SIG"/>
    <property type="match status" value="1"/>
</dbReference>
<dbReference type="EMBL" id="BFBB01000002">
    <property type="protein sequence ID" value="GBF49208.1"/>
    <property type="molecule type" value="Genomic_DNA"/>
</dbReference>
<feature type="repeat" description="TPR" evidence="2">
    <location>
        <begin position="739"/>
        <end position="772"/>
    </location>
</feature>
<dbReference type="InterPro" id="IPR036457">
    <property type="entry name" value="PPM-type-like_dom_sf"/>
</dbReference>
<keyword evidence="7" id="KW-1185">Reference proteome</keyword>
<dbReference type="PROSITE" id="PS50005">
    <property type="entry name" value="TPR"/>
    <property type="match status" value="1"/>
</dbReference>
<dbReference type="SUPFAM" id="SSF49785">
    <property type="entry name" value="Galactose-binding domain-like"/>
    <property type="match status" value="1"/>
</dbReference>
<dbReference type="Gene3D" id="2.60.120.260">
    <property type="entry name" value="Galactose-binding domain-like"/>
    <property type="match status" value="1"/>
</dbReference>
<feature type="transmembrane region" description="Helical" evidence="4">
    <location>
        <begin position="260"/>
        <end position="278"/>
    </location>
</feature>
<feature type="coiled-coil region" evidence="3">
    <location>
        <begin position="390"/>
        <end position="424"/>
    </location>
</feature>
<dbReference type="Pfam" id="PF07228">
    <property type="entry name" value="SpoIIE"/>
    <property type="match status" value="1"/>
</dbReference>
<keyword evidence="1" id="KW-0378">Hydrolase</keyword>
<evidence type="ECO:0000256" key="3">
    <source>
        <dbReference type="SAM" id="Coils"/>
    </source>
</evidence>
<evidence type="ECO:0000313" key="6">
    <source>
        <dbReference type="EMBL" id="GBF49208.1"/>
    </source>
</evidence>
<proteinExistence type="predicted"/>
<dbReference type="Gene3D" id="3.60.40.10">
    <property type="entry name" value="PPM-type phosphatase domain"/>
    <property type="match status" value="1"/>
</dbReference>
<dbReference type="InterPro" id="IPR011623">
    <property type="entry name" value="7TMR_DISM_rcpt_extracell_dom1"/>
</dbReference>
<dbReference type="InterPro" id="IPR011990">
    <property type="entry name" value="TPR-like_helical_dom_sf"/>
</dbReference>
<feature type="transmembrane region" description="Helical" evidence="4">
    <location>
        <begin position="198"/>
        <end position="216"/>
    </location>
</feature>
<dbReference type="RefSeq" id="WP_108973774.1">
    <property type="nucleotide sequence ID" value="NZ_BFBB01000002.1"/>
</dbReference>
<feature type="transmembrane region" description="Helical" evidence="4">
    <location>
        <begin position="373"/>
        <end position="394"/>
    </location>
</feature>
<keyword evidence="4" id="KW-0472">Membrane</keyword>
<dbReference type="SUPFAM" id="SSF48452">
    <property type="entry name" value="TPR-like"/>
    <property type="match status" value="1"/>
</dbReference>
<keyword evidence="4" id="KW-1133">Transmembrane helix</keyword>
<dbReference type="InterPro" id="IPR019734">
    <property type="entry name" value="TPR_rpt"/>
</dbReference>
<dbReference type="Gene3D" id="1.25.40.10">
    <property type="entry name" value="Tetratricopeptide repeat domain"/>
    <property type="match status" value="1"/>
</dbReference>
<feature type="transmembrane region" description="Helical" evidence="4">
    <location>
        <begin position="316"/>
        <end position="333"/>
    </location>
</feature>
<accession>A0A2P2DX41</accession>
<dbReference type="OrthoDB" id="343086at2"/>
<dbReference type="Proteomes" id="UP000245133">
    <property type="component" value="Unassembled WGS sequence"/>
</dbReference>